<dbReference type="InterPro" id="IPR036291">
    <property type="entry name" value="NAD(P)-bd_dom_sf"/>
</dbReference>
<evidence type="ECO:0000313" key="1">
    <source>
        <dbReference type="EMBL" id="KAF9812861.1"/>
    </source>
</evidence>
<dbReference type="AlphaFoldDB" id="A0A8H7U1M0"/>
<name>A0A8H7U1M0_9APHY</name>
<dbReference type="PANTHER" id="PTHR45458">
    <property type="entry name" value="SHORT-CHAIN DEHYDROGENASE/REDUCTASE SDR"/>
    <property type="match status" value="1"/>
</dbReference>
<protein>
    <recommendedName>
        <fullName evidence="3">NAD(P)-binding protein</fullName>
    </recommendedName>
</protein>
<reference evidence="1" key="1">
    <citation type="submission" date="2020-11" db="EMBL/GenBank/DDBJ databases">
        <authorList>
            <person name="Koelle M."/>
            <person name="Horta M.A.C."/>
            <person name="Nowrousian M."/>
            <person name="Ohm R.A."/>
            <person name="Benz P."/>
            <person name="Pilgard A."/>
        </authorList>
    </citation>
    <scope>NUCLEOTIDE SEQUENCE</scope>
    <source>
        <strain evidence="1">FPRL280</strain>
    </source>
</reference>
<dbReference type="Gene3D" id="3.40.50.720">
    <property type="entry name" value="NAD(P)-binding Rossmann-like Domain"/>
    <property type="match status" value="1"/>
</dbReference>
<reference evidence="1" key="2">
    <citation type="journal article" name="Front. Microbiol.">
        <title>Degradative Capacity of Two Strains of Rhodonia placenta: From Phenotype to Genotype.</title>
        <authorList>
            <person name="Kolle M."/>
            <person name="Horta M.A.C."/>
            <person name="Nowrousian M."/>
            <person name="Ohm R.A."/>
            <person name="Benz J.P."/>
            <person name="Pilgard A."/>
        </authorList>
    </citation>
    <scope>NUCLEOTIDE SEQUENCE</scope>
    <source>
        <strain evidence="1">FPRL280</strain>
    </source>
</reference>
<dbReference type="Proteomes" id="UP000639403">
    <property type="component" value="Unassembled WGS sequence"/>
</dbReference>
<dbReference type="GO" id="GO:0016616">
    <property type="term" value="F:oxidoreductase activity, acting on the CH-OH group of donors, NAD or NADP as acceptor"/>
    <property type="evidence" value="ECO:0007669"/>
    <property type="project" value="TreeGrafter"/>
</dbReference>
<sequence>MPSYAVIGGSRGIGLEIVRQLSSDSENTVFVTVRSRSASTYLADLVAKAKYRNIHVLEADVIDHLALKAAAEEMAKATGGSLDVLINNAARMEPTNLYNGFFDYEDGDALDTEFLESVSAFAFKVNVLGFVHSVNAFLPLLRKGSTKKIVLIGTEGGEREFVRVAHLHGMSAYGTTKAAAHMVVAKYAVLLERDGFIVASVAPGLVDVSATATGGSGQIWKEALETQEAKIRKEIPDFRFHAISPEESVTTVLRTIAALDLSHCGKFIGHREQKAAQN</sequence>
<dbReference type="PRINTS" id="PR00081">
    <property type="entry name" value="GDHRDH"/>
</dbReference>
<evidence type="ECO:0000313" key="2">
    <source>
        <dbReference type="Proteomes" id="UP000639403"/>
    </source>
</evidence>
<gene>
    <name evidence="1" type="ORF">IEO21_05912</name>
</gene>
<dbReference type="SUPFAM" id="SSF51735">
    <property type="entry name" value="NAD(P)-binding Rossmann-fold domains"/>
    <property type="match status" value="1"/>
</dbReference>
<dbReference type="EMBL" id="JADOXO010000119">
    <property type="protein sequence ID" value="KAF9812861.1"/>
    <property type="molecule type" value="Genomic_DNA"/>
</dbReference>
<organism evidence="1 2">
    <name type="scientific">Rhodonia placenta</name>
    <dbReference type="NCBI Taxonomy" id="104341"/>
    <lineage>
        <taxon>Eukaryota</taxon>
        <taxon>Fungi</taxon>
        <taxon>Dikarya</taxon>
        <taxon>Basidiomycota</taxon>
        <taxon>Agaricomycotina</taxon>
        <taxon>Agaricomycetes</taxon>
        <taxon>Polyporales</taxon>
        <taxon>Adustoporiaceae</taxon>
        <taxon>Rhodonia</taxon>
    </lineage>
</organism>
<dbReference type="Pfam" id="PF00106">
    <property type="entry name" value="adh_short"/>
    <property type="match status" value="1"/>
</dbReference>
<proteinExistence type="predicted"/>
<dbReference type="PANTHER" id="PTHR45458:SF3">
    <property type="entry name" value="CHAIN DEHYDROGENASE (ATSC), PUTATIVE-RELATED"/>
    <property type="match status" value="1"/>
</dbReference>
<evidence type="ECO:0008006" key="3">
    <source>
        <dbReference type="Google" id="ProtNLM"/>
    </source>
</evidence>
<comment type="caution">
    <text evidence="1">The sequence shown here is derived from an EMBL/GenBank/DDBJ whole genome shotgun (WGS) entry which is preliminary data.</text>
</comment>
<dbReference type="InterPro" id="IPR002347">
    <property type="entry name" value="SDR_fam"/>
</dbReference>
<dbReference type="InterPro" id="IPR052184">
    <property type="entry name" value="SDR_enzymes"/>
</dbReference>
<accession>A0A8H7U1M0</accession>